<proteinExistence type="predicted"/>
<dbReference type="Pfam" id="PF13245">
    <property type="entry name" value="AAA_19"/>
    <property type="match status" value="1"/>
</dbReference>
<dbReference type="RefSeq" id="WP_055257733.1">
    <property type="nucleotide sequence ID" value="NZ_CYXT01000002.1"/>
</dbReference>
<protein>
    <submittedName>
        <fullName evidence="1">Mu-like prophage FluMu protein gp28</fullName>
    </submittedName>
</protein>
<reference evidence="1 2" key="1">
    <citation type="submission" date="2015-09" db="EMBL/GenBank/DDBJ databases">
        <authorList>
            <consortium name="Pathogen Informatics"/>
        </authorList>
    </citation>
    <scope>NUCLEOTIDE SEQUENCE [LARGE SCALE GENOMIC DNA]</scope>
    <source>
        <strain evidence="1 2">2789STDY5608868</strain>
    </source>
</reference>
<dbReference type="EMBL" id="CYXT01000002">
    <property type="protein sequence ID" value="CUM76091.1"/>
    <property type="molecule type" value="Genomic_DNA"/>
</dbReference>
<dbReference type="AlphaFoldDB" id="A0A173RE04"/>
<organism evidence="1 2">
    <name type="scientific">Anaerostipes hadrus</name>
    <dbReference type="NCBI Taxonomy" id="649756"/>
    <lineage>
        <taxon>Bacteria</taxon>
        <taxon>Bacillati</taxon>
        <taxon>Bacillota</taxon>
        <taxon>Clostridia</taxon>
        <taxon>Lachnospirales</taxon>
        <taxon>Lachnospiraceae</taxon>
        <taxon>Anaerostipes</taxon>
    </lineage>
</organism>
<dbReference type="Gene3D" id="3.40.50.300">
    <property type="entry name" value="P-loop containing nucleotide triphosphate hydrolases"/>
    <property type="match status" value="1"/>
</dbReference>
<dbReference type="Proteomes" id="UP000095598">
    <property type="component" value="Unassembled WGS sequence"/>
</dbReference>
<dbReference type="InterPro" id="IPR027417">
    <property type="entry name" value="P-loop_NTPase"/>
</dbReference>
<evidence type="ECO:0000313" key="1">
    <source>
        <dbReference type="EMBL" id="CUM76091.1"/>
    </source>
</evidence>
<accession>A0A173RE04</accession>
<dbReference type="SUPFAM" id="SSF52540">
    <property type="entry name" value="P-loop containing nucleoside triphosphate hydrolases"/>
    <property type="match status" value="1"/>
</dbReference>
<evidence type="ECO:0000313" key="2">
    <source>
        <dbReference type="Proteomes" id="UP000095598"/>
    </source>
</evidence>
<sequence length="473" mass="53113">MDDRVLHDFLVESIPLWQQNPVQFFEEVLSFYPDEWQKEAAFALRNNSKVTIKSGQGVGKTGFEAATLLWFLSCFENARVVATAPTLHQLNDVLWAEVSKWQSNSPLLKEILQWTKTKISMIGSKERWYAVARTATTPENMQGFHEDNMLFIVDEASGVADPIMEAILGTLTGSNNKLLLCGNPTKASGTFYDSHTSDRKLYYCITVNSAESKRTNKDNIDSLIRKYGEESNVVRVRVKGLFPKQDDDVYMPLEMLEASIILEEIPPADICTLGVDVARFGDDDTVIARNMNNKITLEKIRHGQDLMKTVGDVVVECRNIKEKFKYKKTIYVIIDDTGLGGGVTDRLNELKSEGKLSGVVIVPVNFSAAVPDKKAAEKYHDITSYAWSILRDMLEEKEAVLPNDTELLAQLSARKYDLSSSGKIRLESKKAMKERIGESPDRADAVVLSCYRNKIKPISVPGSDVGTKDSYWR</sequence>
<gene>
    <name evidence="1" type="ORF">ERS852425_00432</name>
</gene>
<dbReference type="Gene3D" id="3.30.420.240">
    <property type="match status" value="1"/>
</dbReference>
<name>A0A173RE04_ANAHA</name>